<keyword evidence="8" id="KW-1185">Reference proteome</keyword>
<dbReference type="Gene3D" id="1.25.40.20">
    <property type="entry name" value="Ankyrin repeat-containing domain"/>
    <property type="match status" value="1"/>
</dbReference>
<evidence type="ECO:0000313" key="7">
    <source>
        <dbReference type="EMBL" id="GCB75679.1"/>
    </source>
</evidence>
<evidence type="ECO:0000256" key="2">
    <source>
        <dbReference type="ARBA" id="ARBA00023043"/>
    </source>
</evidence>
<dbReference type="PROSITE" id="PS50088">
    <property type="entry name" value="ANK_REPEAT"/>
    <property type="match status" value="1"/>
</dbReference>
<feature type="domain" description="SOWAHA-C winged helix-turn-helix" evidence="6">
    <location>
        <begin position="5"/>
        <end position="86"/>
    </location>
</feature>
<evidence type="ECO:0000259" key="6">
    <source>
        <dbReference type="Pfam" id="PF25877"/>
    </source>
</evidence>
<dbReference type="InterPro" id="IPR036770">
    <property type="entry name" value="Ankyrin_rpt-contain_sf"/>
</dbReference>
<evidence type="ECO:0000256" key="1">
    <source>
        <dbReference type="ARBA" id="ARBA00022737"/>
    </source>
</evidence>
<dbReference type="PROSITE" id="PS50297">
    <property type="entry name" value="ANK_REP_REGION"/>
    <property type="match status" value="1"/>
</dbReference>
<feature type="repeat" description="ANK" evidence="4">
    <location>
        <begin position="460"/>
        <end position="493"/>
    </location>
</feature>
<dbReference type="Pfam" id="PF12796">
    <property type="entry name" value="Ank_2"/>
    <property type="match status" value="1"/>
</dbReference>
<dbReference type="PANTHER" id="PTHR14491:SF2">
    <property type="entry name" value="ANKYRIN REPEAT DOMAIN-CONTAINING PROTEIN SOWAHA"/>
    <property type="match status" value="1"/>
</dbReference>
<reference evidence="7 8" key="1">
    <citation type="journal article" date="2018" name="Nat. Ecol. Evol.">
        <title>Shark genomes provide insights into elasmobranch evolution and the origin of vertebrates.</title>
        <authorList>
            <person name="Hara Y"/>
            <person name="Yamaguchi K"/>
            <person name="Onimaru K"/>
            <person name="Kadota M"/>
            <person name="Koyanagi M"/>
            <person name="Keeley SD"/>
            <person name="Tatsumi K"/>
            <person name="Tanaka K"/>
            <person name="Motone F"/>
            <person name="Kageyama Y"/>
            <person name="Nozu R"/>
            <person name="Adachi N"/>
            <person name="Nishimura O"/>
            <person name="Nakagawa R"/>
            <person name="Tanegashima C"/>
            <person name="Kiyatake I"/>
            <person name="Matsumoto R"/>
            <person name="Murakumo K"/>
            <person name="Nishida K"/>
            <person name="Terakita A"/>
            <person name="Kuratani S"/>
            <person name="Sato K"/>
            <person name="Hyodo S Kuraku.S."/>
        </authorList>
    </citation>
    <scope>NUCLEOTIDE SEQUENCE [LARGE SCALE GENOMIC DNA]</scope>
</reference>
<protein>
    <recommendedName>
        <fullName evidence="6">SOWAHA-C winged helix-turn-helix domain-containing protein</fullName>
    </recommendedName>
</protein>
<gene>
    <name evidence="7" type="ORF">scyTo_0018242</name>
</gene>
<feature type="compositionally biased region" description="Low complexity" evidence="5">
    <location>
        <begin position="218"/>
        <end position="229"/>
    </location>
</feature>
<dbReference type="STRING" id="75743.A0A401PRC6"/>
<keyword evidence="1" id="KW-0677">Repeat</keyword>
<accession>A0A401PRC6</accession>
<proteinExistence type="inferred from homology"/>
<comment type="caution">
    <text evidence="7">The sequence shown here is derived from an EMBL/GenBank/DDBJ whole genome shotgun (WGS) entry which is preliminary data.</text>
</comment>
<dbReference type="Pfam" id="PF25877">
    <property type="entry name" value="WHD_SOWAH"/>
    <property type="match status" value="1"/>
</dbReference>
<dbReference type="Proteomes" id="UP000288216">
    <property type="component" value="Unassembled WGS sequence"/>
</dbReference>
<dbReference type="OrthoDB" id="432281at2759"/>
<feature type="region of interest" description="Disordered" evidence="5">
    <location>
        <begin position="110"/>
        <end position="166"/>
    </location>
</feature>
<dbReference type="SMART" id="SM00248">
    <property type="entry name" value="ANK"/>
    <property type="match status" value="2"/>
</dbReference>
<dbReference type="SUPFAM" id="SSF48403">
    <property type="entry name" value="Ankyrin repeat"/>
    <property type="match status" value="1"/>
</dbReference>
<sequence length="612" mass="67465">MEPILSQEVVIQFLVEAGGKVTNSELLQNFRSELAHNDGGRKREARELFKRFINNVAVVREEEGVKFVVLKRKLQHLASAQQTSSPPAAGRQKEEGKVATKALGKVESLGNLVEAGETRRGFPEPGARRNSAPSALTPGQVRALGGLPAPLEKQRGAEDAPPAIKRHPSEAQGWESLTELHSLHPAKSGSLEQVMDNLPLEPQAPVDEGLFGEGAPTSASLDSSGPAPGSGDGELVTDIVPQPEHLASLSPSPTDDSNLSFEQKIGNFEAKSSDSDINTPKFPTTTPTQKPKPYMYPLRLPPDSRRYGMCHSNHPDTEEKDLEDVVPIKNGYPIVSDDQDDPKTSKMNRSQPSENQPTSSPNLKRVSRFFKLAEDARISDQVPLDPIEHEWIVKTALGHWTQVSGLMLRDSYLAEKKDFMSGFTAIHWAAKSGNSEIMCWIINTAELNGIKMDVNSKAYGGYTPLHIAAIHGKETIIAELVQTYGAKTTLRDYSGKRPYHYLNKDNSCKVRQLLGDPETFNTESIPNKRGSKVASSILSSTNTLLGAFADDMSFQEFSKSLKKTSNLSKFFTAPTGHKKRTKMRLNFTSLNEEEEEQEEIVLKRRPVTEVFF</sequence>
<feature type="region of interest" description="Disordered" evidence="5">
    <location>
        <begin position="202"/>
        <end position="295"/>
    </location>
</feature>
<feature type="compositionally biased region" description="Polar residues" evidence="5">
    <location>
        <begin position="345"/>
        <end position="362"/>
    </location>
</feature>
<dbReference type="InterPro" id="IPR002110">
    <property type="entry name" value="Ankyrin_rpt"/>
</dbReference>
<keyword evidence="2 4" id="KW-0040">ANK repeat</keyword>
<comment type="similarity">
    <text evidence="3">Belongs to the SOWAH family.</text>
</comment>
<feature type="compositionally biased region" description="Low complexity" evidence="5">
    <location>
        <begin position="78"/>
        <end position="89"/>
    </location>
</feature>
<dbReference type="OMA" id="IEHEWIV"/>
<dbReference type="AlphaFoldDB" id="A0A401PRC6"/>
<dbReference type="InterPro" id="IPR058889">
    <property type="entry name" value="WHD_SOWAHA-C"/>
</dbReference>
<feature type="compositionally biased region" description="Low complexity" evidence="5">
    <location>
        <begin position="279"/>
        <end position="293"/>
    </location>
</feature>
<name>A0A401PRC6_SCYTO</name>
<evidence type="ECO:0000256" key="3">
    <source>
        <dbReference type="ARBA" id="ARBA00038122"/>
    </source>
</evidence>
<evidence type="ECO:0000313" key="8">
    <source>
        <dbReference type="Proteomes" id="UP000288216"/>
    </source>
</evidence>
<feature type="region of interest" description="Disordered" evidence="5">
    <location>
        <begin position="309"/>
        <end position="364"/>
    </location>
</feature>
<dbReference type="PANTHER" id="PTHR14491">
    <property type="entry name" value="SOSONDOWAH, ISOFORM G"/>
    <property type="match status" value="1"/>
</dbReference>
<evidence type="ECO:0000256" key="4">
    <source>
        <dbReference type="PROSITE-ProRule" id="PRU00023"/>
    </source>
</evidence>
<feature type="region of interest" description="Disordered" evidence="5">
    <location>
        <begin position="78"/>
        <end position="98"/>
    </location>
</feature>
<feature type="compositionally biased region" description="Polar residues" evidence="5">
    <location>
        <begin position="249"/>
        <end position="261"/>
    </location>
</feature>
<evidence type="ECO:0000256" key="5">
    <source>
        <dbReference type="SAM" id="MobiDB-lite"/>
    </source>
</evidence>
<organism evidence="7 8">
    <name type="scientific">Scyliorhinus torazame</name>
    <name type="common">Cloudy catshark</name>
    <name type="synonym">Catulus torazame</name>
    <dbReference type="NCBI Taxonomy" id="75743"/>
    <lineage>
        <taxon>Eukaryota</taxon>
        <taxon>Metazoa</taxon>
        <taxon>Chordata</taxon>
        <taxon>Craniata</taxon>
        <taxon>Vertebrata</taxon>
        <taxon>Chondrichthyes</taxon>
        <taxon>Elasmobranchii</taxon>
        <taxon>Galeomorphii</taxon>
        <taxon>Galeoidea</taxon>
        <taxon>Carcharhiniformes</taxon>
        <taxon>Scyliorhinidae</taxon>
        <taxon>Scyliorhinus</taxon>
    </lineage>
</organism>
<dbReference type="EMBL" id="BFAA01012528">
    <property type="protein sequence ID" value="GCB75679.1"/>
    <property type="molecule type" value="Genomic_DNA"/>
</dbReference>